<proteinExistence type="predicted"/>
<gene>
    <name evidence="1" type="ORF">METZ01_LOCUS78677</name>
</gene>
<organism evidence="1">
    <name type="scientific">marine metagenome</name>
    <dbReference type="NCBI Taxonomy" id="408172"/>
    <lineage>
        <taxon>unclassified sequences</taxon>
        <taxon>metagenomes</taxon>
        <taxon>ecological metagenomes</taxon>
    </lineage>
</organism>
<evidence type="ECO:0008006" key="2">
    <source>
        <dbReference type="Google" id="ProtNLM"/>
    </source>
</evidence>
<protein>
    <recommendedName>
        <fullName evidence="2">Alkyl hydroperoxide reductase subunit C/ Thiol specific antioxidant domain-containing protein</fullName>
    </recommendedName>
</protein>
<evidence type="ECO:0000313" key="1">
    <source>
        <dbReference type="EMBL" id="SVA25823.1"/>
    </source>
</evidence>
<sequence>MAQKLNPGEIFPEITLHVVGGDEIQLPGDLGSPMTIVLFFRGHW</sequence>
<accession>A0A381UGK0</accession>
<dbReference type="AlphaFoldDB" id="A0A381UGK0"/>
<name>A0A381UGK0_9ZZZZ</name>
<dbReference type="EMBL" id="UINC01006156">
    <property type="protein sequence ID" value="SVA25823.1"/>
    <property type="molecule type" value="Genomic_DNA"/>
</dbReference>
<reference evidence="1" key="1">
    <citation type="submission" date="2018-05" db="EMBL/GenBank/DDBJ databases">
        <authorList>
            <person name="Lanie J.A."/>
            <person name="Ng W.-L."/>
            <person name="Kazmierczak K.M."/>
            <person name="Andrzejewski T.M."/>
            <person name="Davidsen T.M."/>
            <person name="Wayne K.J."/>
            <person name="Tettelin H."/>
            <person name="Glass J.I."/>
            <person name="Rusch D."/>
            <person name="Podicherti R."/>
            <person name="Tsui H.-C.T."/>
            <person name="Winkler M.E."/>
        </authorList>
    </citation>
    <scope>NUCLEOTIDE SEQUENCE</scope>
</reference>